<sequence length="130" mass="14545">MATNNQRRRGTSRATTSNPPLDALLASLPPGTSCFLDVKTNRTIVVLKEFRLISPIESISWDEPIIPPWDLYETVAKKLTYAGIRLRGASSKLQAASKKPVMMKPRYFGYKPNSRMWNNGKKNAYGFAAP</sequence>
<dbReference type="Proteomes" id="UP000887577">
    <property type="component" value="Unplaced"/>
</dbReference>
<evidence type="ECO:0000313" key="2">
    <source>
        <dbReference type="Proteomes" id="UP000887577"/>
    </source>
</evidence>
<keyword evidence="2" id="KW-1185">Reference proteome</keyword>
<organism evidence="2 3">
    <name type="scientific">Panagrolaimus superbus</name>
    <dbReference type="NCBI Taxonomy" id="310955"/>
    <lineage>
        <taxon>Eukaryota</taxon>
        <taxon>Metazoa</taxon>
        <taxon>Ecdysozoa</taxon>
        <taxon>Nematoda</taxon>
        <taxon>Chromadorea</taxon>
        <taxon>Rhabditida</taxon>
        <taxon>Tylenchina</taxon>
        <taxon>Panagrolaimomorpha</taxon>
        <taxon>Panagrolaimoidea</taxon>
        <taxon>Panagrolaimidae</taxon>
        <taxon>Panagrolaimus</taxon>
    </lineage>
</organism>
<proteinExistence type="predicted"/>
<dbReference type="AlphaFoldDB" id="A0A914Z8C8"/>
<evidence type="ECO:0000256" key="1">
    <source>
        <dbReference type="SAM" id="MobiDB-lite"/>
    </source>
</evidence>
<evidence type="ECO:0000313" key="3">
    <source>
        <dbReference type="WBParaSite" id="PSU_v2.g8106.t1"/>
    </source>
</evidence>
<protein>
    <submittedName>
        <fullName evidence="3">Uncharacterized protein</fullName>
    </submittedName>
</protein>
<dbReference type="WBParaSite" id="PSU_v2.g8106.t1">
    <property type="protein sequence ID" value="PSU_v2.g8106.t1"/>
    <property type="gene ID" value="PSU_v2.g8106"/>
</dbReference>
<reference evidence="3" key="1">
    <citation type="submission" date="2022-11" db="UniProtKB">
        <authorList>
            <consortium name="WormBaseParasite"/>
        </authorList>
    </citation>
    <scope>IDENTIFICATION</scope>
</reference>
<name>A0A914Z8C8_9BILA</name>
<feature type="compositionally biased region" description="Basic residues" evidence="1">
    <location>
        <begin position="1"/>
        <end position="11"/>
    </location>
</feature>
<feature type="region of interest" description="Disordered" evidence="1">
    <location>
        <begin position="1"/>
        <end position="22"/>
    </location>
</feature>
<accession>A0A914Z8C8</accession>